<dbReference type="InterPro" id="IPR036412">
    <property type="entry name" value="HAD-like_sf"/>
</dbReference>
<dbReference type="SFLD" id="SFLDG01146">
    <property type="entry name" value="C1.2.2"/>
    <property type="match status" value="1"/>
</dbReference>
<feature type="active site" description="Nucleophile" evidence="2">
    <location>
        <position position="8"/>
    </location>
</feature>
<proteinExistence type="inferred from homology"/>
<gene>
    <name evidence="3" type="ORF">BD94_0692</name>
</gene>
<evidence type="ECO:0000256" key="2">
    <source>
        <dbReference type="PIRSR" id="PIRSR610708-1"/>
    </source>
</evidence>
<dbReference type="SFLD" id="SFLDG01126">
    <property type="entry name" value="C1.2:_Nucleotidase_Like"/>
    <property type="match status" value="1"/>
</dbReference>
<dbReference type="HOGENOM" id="CLU_111510_0_0_10"/>
<comment type="similarity">
    <text evidence="1">Belongs to the 5'(3')-deoxyribonucleotidase family.</text>
</comment>
<dbReference type="AlphaFoldDB" id="A0A077EAF5"/>
<dbReference type="SUPFAM" id="SSF56784">
    <property type="entry name" value="HAD-like"/>
    <property type="match status" value="1"/>
</dbReference>
<sequence>MKKRVLVDMDGVLADVYSQFIKYEERDSGVSISIDNAIGLDETIAFPNVDKHLHEPGFFRDLQVMENSIEVMEYLNSKYEVFILSAAMEFPNSLREKYDWLAEHFPFITWEQIIFCGSKKAVTADYMIDDYPKNLDTFRGEKLLFTQPHNQSVKNPDYKRINSWKEIKAIL</sequence>
<evidence type="ECO:0000256" key="1">
    <source>
        <dbReference type="ARBA" id="ARBA00009589"/>
    </source>
</evidence>
<dbReference type="RefSeq" id="WP_021348840.1">
    <property type="nucleotide sequence ID" value="NZ_CP007547.1"/>
</dbReference>
<protein>
    <submittedName>
        <fullName evidence="3">Putative 5'(3')-deoxyribonucleotidase</fullName>
    </submittedName>
</protein>
<dbReference type="InterPro" id="IPR023214">
    <property type="entry name" value="HAD_sf"/>
</dbReference>
<dbReference type="Proteomes" id="UP000028933">
    <property type="component" value="Chromosome"/>
</dbReference>
<dbReference type="SFLD" id="SFLDS00003">
    <property type="entry name" value="Haloacid_Dehalogenase"/>
    <property type="match status" value="1"/>
</dbReference>
<dbReference type="STRING" id="1338011.BD94_0692"/>
<dbReference type="PANTHER" id="PTHR16504">
    <property type="entry name" value="5'(3')-DEOXYRIBONUCLEOTIDASE"/>
    <property type="match status" value="1"/>
</dbReference>
<dbReference type="Pfam" id="PF06941">
    <property type="entry name" value="NT5C"/>
    <property type="match status" value="1"/>
</dbReference>
<dbReference type="KEGG" id="eao:BD94_0692"/>
<dbReference type="GO" id="GO:0008253">
    <property type="term" value="F:5'-nucleotidase activity"/>
    <property type="evidence" value="ECO:0007669"/>
    <property type="project" value="InterPro"/>
</dbReference>
<dbReference type="eggNOG" id="COG4502">
    <property type="taxonomic scope" value="Bacteria"/>
</dbReference>
<name>A0A077EAF5_9FLAO</name>
<accession>A0A077EAF5</accession>
<dbReference type="EMBL" id="CP007547">
    <property type="protein sequence ID" value="AIL44467.1"/>
    <property type="molecule type" value="Genomic_DNA"/>
</dbReference>
<dbReference type="Gene3D" id="3.40.50.1000">
    <property type="entry name" value="HAD superfamily/HAD-like"/>
    <property type="match status" value="1"/>
</dbReference>
<dbReference type="InterPro" id="IPR010708">
    <property type="entry name" value="5'(3')-deoxyribonucleotidase"/>
</dbReference>
<feature type="active site" description="Proton donor" evidence="2">
    <location>
        <position position="10"/>
    </location>
</feature>
<organism evidence="3 4">
    <name type="scientific">Elizabethkingia anophelis NUHP1</name>
    <dbReference type="NCBI Taxonomy" id="1338011"/>
    <lineage>
        <taxon>Bacteria</taxon>
        <taxon>Pseudomonadati</taxon>
        <taxon>Bacteroidota</taxon>
        <taxon>Flavobacteriia</taxon>
        <taxon>Flavobacteriales</taxon>
        <taxon>Weeksellaceae</taxon>
        <taxon>Elizabethkingia</taxon>
    </lineage>
</organism>
<dbReference type="Gene3D" id="1.10.40.40">
    <property type="entry name" value="Deoxyribonucleotidase, domain 2"/>
    <property type="match status" value="1"/>
</dbReference>
<evidence type="ECO:0000313" key="4">
    <source>
        <dbReference type="Proteomes" id="UP000028933"/>
    </source>
</evidence>
<dbReference type="GO" id="GO:0009223">
    <property type="term" value="P:pyrimidine deoxyribonucleotide catabolic process"/>
    <property type="evidence" value="ECO:0007669"/>
    <property type="project" value="TreeGrafter"/>
</dbReference>
<reference evidence="3 4" key="1">
    <citation type="journal article" date="2013" name="Lancet">
        <title>First case of E anophelis outbreak in an intensive-care unit.</title>
        <authorList>
            <person name="Teo J."/>
            <person name="Tan S.Y."/>
            <person name="Tay M."/>
            <person name="Ding Y."/>
            <person name="Kjelleberg S."/>
            <person name="Givskov M."/>
            <person name="Lin R.T."/>
            <person name="Yang L."/>
        </authorList>
    </citation>
    <scope>NUCLEOTIDE SEQUENCE [LARGE SCALE GENOMIC DNA]</scope>
    <source>
        <strain evidence="3 4">NUHP1</strain>
    </source>
</reference>
<dbReference type="PANTHER" id="PTHR16504:SF4">
    <property type="entry name" value="5'(3')-DEOXYRIBONUCLEOTIDASE"/>
    <property type="match status" value="1"/>
</dbReference>
<evidence type="ECO:0000313" key="3">
    <source>
        <dbReference type="EMBL" id="AIL44467.1"/>
    </source>
</evidence>